<keyword evidence="3" id="KW-1185">Reference proteome</keyword>
<evidence type="ECO:0000313" key="2">
    <source>
        <dbReference type="EMBL" id="KAL0516139.1"/>
    </source>
</evidence>
<dbReference type="Proteomes" id="UP001482455">
    <property type="component" value="Unassembled WGS sequence"/>
</dbReference>
<evidence type="ECO:0000313" key="3">
    <source>
        <dbReference type="Proteomes" id="UP001482455"/>
    </source>
</evidence>
<reference evidence="2 3" key="1">
    <citation type="submission" date="2024-02" db="EMBL/GenBank/DDBJ databases">
        <title>FIRST GENOME SEQUENCES OF Leishmania (Viannia) shawi, Leishmania (Viannia) lindenbergi AND Leishmania (Viannia) utingensis.</title>
        <authorList>
            <person name="Resadore F."/>
            <person name="Custodio M.G.F."/>
            <person name="Boite M.C."/>
            <person name="Cupolillo E."/>
            <person name="Ferreira G.E.M."/>
        </authorList>
    </citation>
    <scope>NUCLEOTIDE SEQUENCE [LARGE SCALE GENOMIC DNA]</scope>
    <source>
        <strain evidence="2 3">ITUB/BR/1977/M4964</strain>
    </source>
</reference>
<keyword evidence="1" id="KW-1133">Transmembrane helix</keyword>
<proteinExistence type="predicted"/>
<gene>
    <name evidence="2" type="ORF">Q4I30_000648</name>
</gene>
<accession>A0AAW3B5J7</accession>
<dbReference type="EMBL" id="JBAMZL010000001">
    <property type="protein sequence ID" value="KAL0516139.1"/>
    <property type="molecule type" value="Genomic_DNA"/>
</dbReference>
<keyword evidence="1" id="KW-0472">Membrane</keyword>
<organism evidence="2 3">
    <name type="scientific">Leishmania utingensis</name>
    <dbReference type="NCBI Taxonomy" id="653362"/>
    <lineage>
        <taxon>Eukaryota</taxon>
        <taxon>Discoba</taxon>
        <taxon>Euglenozoa</taxon>
        <taxon>Kinetoplastea</taxon>
        <taxon>Metakinetoplastina</taxon>
        <taxon>Trypanosomatida</taxon>
        <taxon>Trypanosomatidae</taxon>
        <taxon>Leishmaniinae</taxon>
        <taxon>Leishmania</taxon>
    </lineage>
</organism>
<protein>
    <submittedName>
        <fullName evidence="2">Uncharacterized protein</fullName>
    </submittedName>
</protein>
<name>A0AAW3B5J7_9TRYP</name>
<evidence type="ECO:0000256" key="1">
    <source>
        <dbReference type="SAM" id="Phobius"/>
    </source>
</evidence>
<keyword evidence="1" id="KW-0812">Transmembrane</keyword>
<dbReference type="AlphaFoldDB" id="A0AAW3B5J7"/>
<comment type="caution">
    <text evidence="2">The sequence shown here is derived from an EMBL/GenBank/DDBJ whole genome shotgun (WGS) entry which is preliminary data.</text>
</comment>
<feature type="transmembrane region" description="Helical" evidence="1">
    <location>
        <begin position="44"/>
        <end position="64"/>
    </location>
</feature>
<sequence length="140" mass="15647">MKFIHVSAGAPHGLIHRPSVSHCHWYTSTRRGSPLAPYLRLRDTANSVLAAAIVLVSFVFWRLIELYFVAPLREVDAFVPAAVREELRGGTLQAPLPMCGPTAQQGTAIQRSTLRHQAVQHQSAFLCRFSSRGRLRVTWC</sequence>